<reference evidence="5" key="1">
    <citation type="submission" date="2021-02" db="EMBL/GenBank/DDBJ databases">
        <authorList>
            <person name="Nowell W R."/>
        </authorList>
    </citation>
    <scope>NUCLEOTIDE SEQUENCE</scope>
</reference>
<comment type="caution">
    <text evidence="5">The sequence shown here is derived from an EMBL/GenBank/DDBJ whole genome shotgun (WGS) entry which is preliminary data.</text>
</comment>
<keyword evidence="7" id="KW-1185">Reference proteome</keyword>
<dbReference type="EMBL" id="CAJOBI010002121">
    <property type="protein sequence ID" value="CAF3915255.1"/>
    <property type="molecule type" value="Genomic_DNA"/>
</dbReference>
<dbReference type="Proteomes" id="UP000681967">
    <property type="component" value="Unassembled WGS sequence"/>
</dbReference>
<gene>
    <name evidence="4" type="ORF">BYL167_LOCUS13956</name>
    <name evidence="3" type="ORF">OVN521_LOCUS14256</name>
    <name evidence="2" type="ORF">SMN809_LOCUS7374</name>
    <name evidence="5" type="ORF">UXM345_LOCUS20400</name>
</gene>
<dbReference type="Proteomes" id="UP000663842">
    <property type="component" value="Unassembled WGS sequence"/>
</dbReference>
<evidence type="ECO:0000313" key="6">
    <source>
        <dbReference type="Proteomes" id="UP000663842"/>
    </source>
</evidence>
<evidence type="ECO:0000313" key="2">
    <source>
        <dbReference type="EMBL" id="CAF3915255.1"/>
    </source>
</evidence>
<evidence type="ECO:0000313" key="5">
    <source>
        <dbReference type="EMBL" id="CAF4070354.1"/>
    </source>
</evidence>
<organism evidence="5 6">
    <name type="scientific">Rotaria magnacalcarata</name>
    <dbReference type="NCBI Taxonomy" id="392030"/>
    <lineage>
        <taxon>Eukaryota</taxon>
        <taxon>Metazoa</taxon>
        <taxon>Spiralia</taxon>
        <taxon>Gnathifera</taxon>
        <taxon>Rotifera</taxon>
        <taxon>Eurotatoria</taxon>
        <taxon>Bdelloidea</taxon>
        <taxon>Philodinida</taxon>
        <taxon>Philodinidae</taxon>
        <taxon>Rotaria</taxon>
    </lineage>
</organism>
<dbReference type="Proteomes" id="UP000676336">
    <property type="component" value="Unassembled WGS sequence"/>
</dbReference>
<dbReference type="EMBL" id="CAJOBF010003035">
    <property type="protein sequence ID" value="CAF4070354.1"/>
    <property type="molecule type" value="Genomic_DNA"/>
</dbReference>
<feature type="compositionally biased region" description="Basic and acidic residues" evidence="1">
    <location>
        <begin position="127"/>
        <end position="141"/>
    </location>
</feature>
<accession>A0A819TBX8</accession>
<evidence type="ECO:0000313" key="7">
    <source>
        <dbReference type="Proteomes" id="UP000663866"/>
    </source>
</evidence>
<proteinExistence type="predicted"/>
<protein>
    <submittedName>
        <fullName evidence="5">Uncharacterized protein</fullName>
    </submittedName>
</protein>
<feature type="compositionally biased region" description="Basic residues" evidence="1">
    <location>
        <begin position="144"/>
        <end position="157"/>
    </location>
</feature>
<dbReference type="InterPro" id="IPR014990">
    <property type="entry name" value="DUF1838"/>
</dbReference>
<dbReference type="AlphaFoldDB" id="A0A819TBX8"/>
<feature type="region of interest" description="Disordered" evidence="1">
    <location>
        <begin position="109"/>
        <end position="157"/>
    </location>
</feature>
<dbReference type="Proteomes" id="UP000663866">
    <property type="component" value="Unassembled WGS sequence"/>
</dbReference>
<dbReference type="Pfam" id="PF08894">
    <property type="entry name" value="DUF1838"/>
    <property type="match status" value="1"/>
</dbReference>
<name>A0A819TBX8_9BILA</name>
<evidence type="ECO:0000256" key="1">
    <source>
        <dbReference type="SAM" id="MobiDB-lite"/>
    </source>
</evidence>
<evidence type="ECO:0000313" key="3">
    <source>
        <dbReference type="EMBL" id="CAF3986883.1"/>
    </source>
</evidence>
<dbReference type="EMBL" id="CAJOBG010002146">
    <property type="protein sequence ID" value="CAF3986883.1"/>
    <property type="molecule type" value="Genomic_DNA"/>
</dbReference>
<sequence length="157" mass="17851">MGNKISISNYNFQNSIIISTFTEVEQHCHSLSVKLNKWTNPYMGDTESVMHVANDPVQRTISTNDFSIEGYLTSENQVVLSIDVYLFWTQNIQLTPKLHRLRARTAGAANKKLTNNSHTCSVSSSSSEKRQKKGETDDENIKQIPKKKKTRHASKKH</sequence>
<dbReference type="EMBL" id="CAJOBH010004884">
    <property type="protein sequence ID" value="CAF4006101.1"/>
    <property type="molecule type" value="Genomic_DNA"/>
</dbReference>
<evidence type="ECO:0000313" key="4">
    <source>
        <dbReference type="EMBL" id="CAF4006101.1"/>
    </source>
</evidence>